<dbReference type="PRINTS" id="PR01713">
    <property type="entry name" value="NUCEPIMERASE"/>
</dbReference>
<evidence type="ECO:0000313" key="3">
    <source>
        <dbReference type="Proteomes" id="UP000671879"/>
    </source>
</evidence>
<evidence type="ECO:0000313" key="2">
    <source>
        <dbReference type="EMBL" id="QTX31932.1"/>
    </source>
</evidence>
<dbReference type="InterPro" id="IPR036291">
    <property type="entry name" value="NAD(P)-bd_dom_sf"/>
</dbReference>
<dbReference type="AlphaFoldDB" id="A0A9Q7EZ84"/>
<sequence>MTPYEALSLHLQEEPRRWLVTGAAGFIGSHLVERLLSLGQTVTALDNFSTGHRRNLAAVRLAVGEAWSRFRLIEGDIVDESVCREACRDIDIVLHEAAAASVPESVENPLKYHATNGTGFLNILVAARDGAVRRVVYASSSAVYGDDPRLPKEESLSPKPLSPYAATKLFDELYGRLFEELYGLPTVGLRYFNVFGPRQDPRGAYAAVIPSWVSLLAAGKEPVLYGDGGQTRDFCHVDDVVQANLLAAVTEGPVTGQVYNVAGGTSLTLLELFEVIRSALVDRRPEVAGLGLAKRPERAGDIRHSRASVEAIEKALGYAPLHGVASGLDASLDWYLRNP</sequence>
<dbReference type="Gene3D" id="3.40.50.720">
    <property type="entry name" value="NAD(P)-binding Rossmann-like Domain"/>
    <property type="match status" value="1"/>
</dbReference>
<dbReference type="Pfam" id="PF01370">
    <property type="entry name" value="Epimerase"/>
    <property type="match status" value="1"/>
</dbReference>
<dbReference type="RefSeq" id="WP_274373130.1">
    <property type="nucleotide sequence ID" value="NZ_CP072943.1"/>
</dbReference>
<feature type="domain" description="NAD-dependent epimerase/dehydratase" evidence="1">
    <location>
        <begin position="18"/>
        <end position="262"/>
    </location>
</feature>
<dbReference type="KEGG" id="aram:KAR29_11505"/>
<reference evidence="3" key="1">
    <citation type="submission" date="2021-04" db="EMBL/GenBank/DDBJ databases">
        <title>A novel Synergistetes isolate from a pyrite-forming mixed culture.</title>
        <authorList>
            <person name="Bunk B."/>
            <person name="Sproer C."/>
            <person name="Spring S."/>
            <person name="Pester M."/>
        </authorList>
    </citation>
    <scope>NUCLEOTIDE SEQUENCE [LARGE SCALE GENOMIC DNA]</scope>
    <source>
        <strain evidence="3">J.5.4.2-T.3.5.2</strain>
    </source>
</reference>
<keyword evidence="3" id="KW-1185">Reference proteome</keyword>
<name>A0A9Q7EZ84_9BACT</name>
<evidence type="ECO:0000259" key="1">
    <source>
        <dbReference type="Pfam" id="PF01370"/>
    </source>
</evidence>
<organism evidence="2 3">
    <name type="scientific">Aminithiophilus ramosus</name>
    <dbReference type="NCBI Taxonomy" id="3029084"/>
    <lineage>
        <taxon>Bacteria</taxon>
        <taxon>Thermotogati</taxon>
        <taxon>Synergistota</taxon>
        <taxon>Synergistia</taxon>
        <taxon>Synergistales</taxon>
        <taxon>Aminithiophilaceae</taxon>
        <taxon>Aminithiophilus</taxon>
    </lineage>
</organism>
<dbReference type="Gene3D" id="3.90.25.10">
    <property type="entry name" value="UDP-galactose 4-epimerase, domain 1"/>
    <property type="match status" value="1"/>
</dbReference>
<accession>A0A9Q7EZ84</accession>
<protein>
    <submittedName>
        <fullName evidence="2">SDR family oxidoreductase</fullName>
    </submittedName>
</protein>
<proteinExistence type="predicted"/>
<dbReference type="SUPFAM" id="SSF51735">
    <property type="entry name" value="NAD(P)-binding Rossmann-fold domains"/>
    <property type="match status" value="1"/>
</dbReference>
<dbReference type="Proteomes" id="UP000671879">
    <property type="component" value="Chromosome"/>
</dbReference>
<dbReference type="InterPro" id="IPR050177">
    <property type="entry name" value="Lipid_A_modif_metabolic_enz"/>
</dbReference>
<dbReference type="EMBL" id="CP072943">
    <property type="protein sequence ID" value="QTX31932.1"/>
    <property type="molecule type" value="Genomic_DNA"/>
</dbReference>
<dbReference type="PANTHER" id="PTHR43245:SF13">
    <property type="entry name" value="UDP-D-APIOSE_UDP-D-XYLOSE SYNTHASE 2"/>
    <property type="match status" value="1"/>
</dbReference>
<dbReference type="CDD" id="cd05256">
    <property type="entry name" value="UDP_AE_SDR_e"/>
    <property type="match status" value="1"/>
</dbReference>
<dbReference type="PANTHER" id="PTHR43245">
    <property type="entry name" value="BIFUNCTIONAL POLYMYXIN RESISTANCE PROTEIN ARNA"/>
    <property type="match status" value="1"/>
</dbReference>
<gene>
    <name evidence="2" type="ORF">KAR29_11505</name>
</gene>
<dbReference type="InterPro" id="IPR001509">
    <property type="entry name" value="Epimerase_deHydtase"/>
</dbReference>